<dbReference type="Pfam" id="PF03959">
    <property type="entry name" value="FSH1"/>
    <property type="match status" value="1"/>
</dbReference>
<dbReference type="AlphaFoldDB" id="A0AAE0KH94"/>
<dbReference type="GO" id="GO:0005634">
    <property type="term" value="C:nucleus"/>
    <property type="evidence" value="ECO:0007669"/>
    <property type="project" value="TreeGrafter"/>
</dbReference>
<keyword evidence="5" id="KW-1185">Reference proteome</keyword>
<organism evidence="4 5">
    <name type="scientific">Lasiosphaeria ovina</name>
    <dbReference type="NCBI Taxonomy" id="92902"/>
    <lineage>
        <taxon>Eukaryota</taxon>
        <taxon>Fungi</taxon>
        <taxon>Dikarya</taxon>
        <taxon>Ascomycota</taxon>
        <taxon>Pezizomycotina</taxon>
        <taxon>Sordariomycetes</taxon>
        <taxon>Sordariomycetidae</taxon>
        <taxon>Sordariales</taxon>
        <taxon>Lasiosphaeriaceae</taxon>
        <taxon>Lasiosphaeria</taxon>
    </lineage>
</organism>
<dbReference type="Gene3D" id="3.40.50.1820">
    <property type="entry name" value="alpha/beta hydrolase"/>
    <property type="match status" value="1"/>
</dbReference>
<dbReference type="InterPro" id="IPR029058">
    <property type="entry name" value="AB_hydrolase_fold"/>
</dbReference>
<evidence type="ECO:0000313" key="4">
    <source>
        <dbReference type="EMBL" id="KAK3376217.1"/>
    </source>
</evidence>
<dbReference type="PANTHER" id="PTHR48070:SF3">
    <property type="entry name" value="ESTERASE DBAE-RELATED"/>
    <property type="match status" value="1"/>
</dbReference>
<dbReference type="SUPFAM" id="SSF53474">
    <property type="entry name" value="alpha/beta-Hydrolases"/>
    <property type="match status" value="1"/>
</dbReference>
<proteinExistence type="inferred from homology"/>
<accession>A0AAE0KH94</accession>
<comment type="caution">
    <text evidence="4">The sequence shown here is derived from an EMBL/GenBank/DDBJ whole genome shotgun (WGS) entry which is preliminary data.</text>
</comment>
<gene>
    <name evidence="4" type="ORF">B0T24DRAFT_618244</name>
</gene>
<protein>
    <submittedName>
        <fullName evidence="4">Serine hydrolase-domain-containing protein</fullName>
    </submittedName>
</protein>
<dbReference type="GO" id="GO:0016787">
    <property type="term" value="F:hydrolase activity"/>
    <property type="evidence" value="ECO:0007669"/>
    <property type="project" value="UniProtKB-KW"/>
</dbReference>
<dbReference type="InterPro" id="IPR005645">
    <property type="entry name" value="FSH-like_dom"/>
</dbReference>
<reference evidence="4" key="1">
    <citation type="journal article" date="2023" name="Mol. Phylogenet. Evol.">
        <title>Genome-scale phylogeny and comparative genomics of the fungal order Sordariales.</title>
        <authorList>
            <person name="Hensen N."/>
            <person name="Bonometti L."/>
            <person name="Westerberg I."/>
            <person name="Brannstrom I.O."/>
            <person name="Guillou S."/>
            <person name="Cros-Aarteil S."/>
            <person name="Calhoun S."/>
            <person name="Haridas S."/>
            <person name="Kuo A."/>
            <person name="Mondo S."/>
            <person name="Pangilinan J."/>
            <person name="Riley R."/>
            <person name="LaButti K."/>
            <person name="Andreopoulos B."/>
            <person name="Lipzen A."/>
            <person name="Chen C."/>
            <person name="Yan M."/>
            <person name="Daum C."/>
            <person name="Ng V."/>
            <person name="Clum A."/>
            <person name="Steindorff A."/>
            <person name="Ohm R.A."/>
            <person name="Martin F."/>
            <person name="Silar P."/>
            <person name="Natvig D.O."/>
            <person name="Lalanne C."/>
            <person name="Gautier V."/>
            <person name="Ament-Velasquez S.L."/>
            <person name="Kruys A."/>
            <person name="Hutchinson M.I."/>
            <person name="Powell A.J."/>
            <person name="Barry K."/>
            <person name="Miller A.N."/>
            <person name="Grigoriev I.V."/>
            <person name="Debuchy R."/>
            <person name="Gladieux P."/>
            <person name="Hiltunen Thoren M."/>
            <person name="Johannesson H."/>
        </authorList>
    </citation>
    <scope>NUCLEOTIDE SEQUENCE</scope>
    <source>
        <strain evidence="4">CBS 958.72</strain>
    </source>
</reference>
<reference evidence="4" key="2">
    <citation type="submission" date="2023-06" db="EMBL/GenBank/DDBJ databases">
        <authorList>
            <consortium name="Lawrence Berkeley National Laboratory"/>
            <person name="Haridas S."/>
            <person name="Hensen N."/>
            <person name="Bonometti L."/>
            <person name="Westerberg I."/>
            <person name="Brannstrom I.O."/>
            <person name="Guillou S."/>
            <person name="Cros-Aarteil S."/>
            <person name="Calhoun S."/>
            <person name="Kuo A."/>
            <person name="Mondo S."/>
            <person name="Pangilinan J."/>
            <person name="Riley R."/>
            <person name="Labutti K."/>
            <person name="Andreopoulos B."/>
            <person name="Lipzen A."/>
            <person name="Chen C."/>
            <person name="Yanf M."/>
            <person name="Daum C."/>
            <person name="Ng V."/>
            <person name="Clum A."/>
            <person name="Steindorff A."/>
            <person name="Ohm R."/>
            <person name="Martin F."/>
            <person name="Silar P."/>
            <person name="Natvig D."/>
            <person name="Lalanne C."/>
            <person name="Gautier V."/>
            <person name="Ament-Velasquez S.L."/>
            <person name="Kruys A."/>
            <person name="Hutchinson M.I."/>
            <person name="Powell A.J."/>
            <person name="Barry K."/>
            <person name="Miller A.N."/>
            <person name="Grigoriev I.V."/>
            <person name="Debuchy R."/>
            <person name="Gladieux P."/>
            <person name="Thoren M.H."/>
            <person name="Johannesson H."/>
        </authorList>
    </citation>
    <scope>NUCLEOTIDE SEQUENCE</scope>
    <source>
        <strain evidence="4">CBS 958.72</strain>
    </source>
</reference>
<dbReference type="InterPro" id="IPR050593">
    <property type="entry name" value="LovG"/>
</dbReference>
<dbReference type="EMBL" id="JAULSN010000003">
    <property type="protein sequence ID" value="KAK3376217.1"/>
    <property type="molecule type" value="Genomic_DNA"/>
</dbReference>
<evidence type="ECO:0000256" key="1">
    <source>
        <dbReference type="ARBA" id="ARBA00005863"/>
    </source>
</evidence>
<comment type="similarity">
    <text evidence="1">Belongs to the LovG family.</text>
</comment>
<evidence type="ECO:0000256" key="2">
    <source>
        <dbReference type="ARBA" id="ARBA00022801"/>
    </source>
</evidence>
<evidence type="ECO:0000259" key="3">
    <source>
        <dbReference type="Pfam" id="PF03959"/>
    </source>
</evidence>
<dbReference type="GO" id="GO:0005737">
    <property type="term" value="C:cytoplasm"/>
    <property type="evidence" value="ECO:0007669"/>
    <property type="project" value="TreeGrafter"/>
</dbReference>
<dbReference type="PANTHER" id="PTHR48070">
    <property type="entry name" value="ESTERASE OVCA2"/>
    <property type="match status" value="1"/>
</dbReference>
<sequence length="269" mass="29753">MAMTTAHAAWPTAVWSQTPSSKTHFPILESDSTLHLPRILCLHGGGTNARIFRAQCRALRSQLTPKFRLVFADAPFFSDPGPDVESVYASWGPFRSWLTSQVPFEQQQVFDAGRVDASIRDAIAQDDRLGATGPVVGVLGFSQGARMAASLLFRQQMHGSQGFTFRDARIEFRFAVLLAGRGPLLFPWPSPGYVDTREALLHLPTVHVHGLGDVGIRMHRELLHRCCEKGTARLVEWEGGHRVPIKTRDVAAVVDEILHAAMCTDSIEF</sequence>
<dbReference type="Proteomes" id="UP001287356">
    <property type="component" value="Unassembled WGS sequence"/>
</dbReference>
<evidence type="ECO:0000313" key="5">
    <source>
        <dbReference type="Proteomes" id="UP001287356"/>
    </source>
</evidence>
<feature type="domain" description="Serine hydrolase" evidence="3">
    <location>
        <begin position="37"/>
        <end position="251"/>
    </location>
</feature>
<keyword evidence="2 4" id="KW-0378">Hydrolase</keyword>
<name>A0AAE0KH94_9PEZI</name>
<dbReference type="GO" id="GO:0044550">
    <property type="term" value="P:secondary metabolite biosynthetic process"/>
    <property type="evidence" value="ECO:0007669"/>
    <property type="project" value="TreeGrafter"/>
</dbReference>